<protein>
    <submittedName>
        <fullName evidence="2">Uncharacterized protein</fullName>
    </submittedName>
</protein>
<proteinExistence type="predicted"/>
<feature type="region of interest" description="Disordered" evidence="1">
    <location>
        <begin position="268"/>
        <end position="300"/>
    </location>
</feature>
<organism evidence="2 3">
    <name type="scientific">SAR324 cluster bacterium</name>
    <dbReference type="NCBI Taxonomy" id="2024889"/>
    <lineage>
        <taxon>Bacteria</taxon>
        <taxon>Deltaproteobacteria</taxon>
        <taxon>SAR324 cluster</taxon>
    </lineage>
</organism>
<sequence>MTLRYAVILILCLPLVVESQSGKNFAATEIGSIGSRLLMDAANEAVKAKAKTGTAKIEESPEEASQGQGVRDMFEKIDPIFPQDSAATTFAKETKLGGNTSIGNFDAEVGVKKPTPKPTISMRRDAERNNAIPDQFKNPYPKDRQSIISTFGDPSEDVPIKAIDNAPPPFKAMMAAHQAGDQELAHAYARQYVRYIKNTQASVENINKMTDLAMEMEGMRQPSGREDSDYDEESRRLIEKDLKRIRGEAEDGLYVANMQPEIRELLNEAEEAEEEGRPRPTATSKKREELFPSGYDPGFDEKKARQLARRSIAGRVPVDPKGQAQVYIFMRPDDAKNAALAQEVETLNQRVKGRDVKILGVVPVEHMSPYDIQQLQASQNLSFPIRASLSLGPKLGVMKYPSIIVAAPNIARYVLEEGFRPYYYIDELVKAVQGVKMGSGGRNE</sequence>
<reference evidence="2 3" key="1">
    <citation type="journal article" date="2020" name="Biotechnol. Biofuels">
        <title>New insights from the biogas microbiome by comprehensive genome-resolved metagenomics of nearly 1600 species originating from multiple anaerobic digesters.</title>
        <authorList>
            <person name="Campanaro S."/>
            <person name="Treu L."/>
            <person name="Rodriguez-R L.M."/>
            <person name="Kovalovszki A."/>
            <person name="Ziels R.M."/>
            <person name="Maus I."/>
            <person name="Zhu X."/>
            <person name="Kougias P.G."/>
            <person name="Basile A."/>
            <person name="Luo G."/>
            <person name="Schluter A."/>
            <person name="Konstantinidis K.T."/>
            <person name="Angelidaki I."/>
        </authorList>
    </citation>
    <scope>NUCLEOTIDE SEQUENCE [LARGE SCALE GENOMIC DNA]</scope>
    <source>
        <strain evidence="2">AS27yjCOA_65</strain>
    </source>
</reference>
<comment type="caution">
    <text evidence="2">The sequence shown here is derived from an EMBL/GenBank/DDBJ whole genome shotgun (WGS) entry which is preliminary data.</text>
</comment>
<evidence type="ECO:0000313" key="2">
    <source>
        <dbReference type="EMBL" id="NMC63962.1"/>
    </source>
</evidence>
<dbReference type="EMBL" id="JAAZON010000564">
    <property type="protein sequence ID" value="NMC63962.1"/>
    <property type="molecule type" value="Genomic_DNA"/>
</dbReference>
<name>A0A7X9FTC5_9DELT</name>
<accession>A0A7X9FTC5</accession>
<evidence type="ECO:0000256" key="1">
    <source>
        <dbReference type="SAM" id="MobiDB-lite"/>
    </source>
</evidence>
<gene>
    <name evidence="2" type="ORF">GYA55_12435</name>
</gene>
<dbReference type="AlphaFoldDB" id="A0A7X9FTC5"/>
<evidence type="ECO:0000313" key="3">
    <source>
        <dbReference type="Proteomes" id="UP000524246"/>
    </source>
</evidence>
<dbReference type="Proteomes" id="UP000524246">
    <property type="component" value="Unassembled WGS sequence"/>
</dbReference>